<dbReference type="InterPro" id="IPR019035">
    <property type="entry name" value="Mediator_Med12"/>
</dbReference>
<keyword evidence="4" id="KW-0805">Transcription regulation</keyword>
<evidence type="ECO:0000259" key="9">
    <source>
        <dbReference type="SMART" id="SM01281"/>
    </source>
</evidence>
<dbReference type="InterPro" id="IPR021990">
    <property type="entry name" value="Mediator_Med12_LCEWAV"/>
</dbReference>
<dbReference type="GO" id="GO:0003713">
    <property type="term" value="F:transcription coactivator activity"/>
    <property type="evidence" value="ECO:0007669"/>
    <property type="project" value="TreeGrafter"/>
</dbReference>
<reference evidence="10" key="1">
    <citation type="submission" date="2015-11" db="EMBL/GenBank/DDBJ databases">
        <authorList>
            <consortium name="International Coturnix japonica Genome Analysis Consortium"/>
            <person name="Warren W."/>
            <person name="Burt D.W."/>
            <person name="Antin P.B."/>
            <person name="Lanford R."/>
            <person name="Gros J."/>
            <person name="Wilson R.K."/>
        </authorList>
    </citation>
    <scope>NUCLEOTIDE SEQUENCE [LARGE SCALE GENOMIC DNA]</scope>
</reference>
<feature type="compositionally biased region" description="Basic and acidic residues" evidence="8">
    <location>
        <begin position="1400"/>
        <end position="1417"/>
    </location>
</feature>
<evidence type="ECO:0000256" key="2">
    <source>
        <dbReference type="ARBA" id="ARBA00010289"/>
    </source>
</evidence>
<keyword evidence="5" id="KW-0010">Activator</keyword>
<comment type="subcellular location">
    <subcellularLocation>
        <location evidence="1">Nucleus</location>
    </subcellularLocation>
</comment>
<keyword evidence="11" id="KW-1185">Reference proteome</keyword>
<keyword evidence="6" id="KW-0804">Transcription</keyword>
<dbReference type="Ensembl" id="ENSCJPT00005032392.1">
    <property type="protein sequence ID" value="ENSCJPP00005023665.1"/>
    <property type="gene ID" value="ENSCJPG00005018213.1"/>
</dbReference>
<dbReference type="PANTHER" id="PTHR46007:SF3">
    <property type="entry name" value="MEDIATOR OF RNA POLYMERASE II TRANSCRIPTION SUBUNIT 12-LIKE PROTEIN"/>
    <property type="match status" value="1"/>
</dbReference>
<keyword evidence="3" id="KW-0678">Repressor</keyword>
<accession>A0A8C2U7U6</accession>
<evidence type="ECO:0000256" key="1">
    <source>
        <dbReference type="ARBA" id="ARBA00004123"/>
    </source>
</evidence>
<comment type="similarity">
    <text evidence="2">Belongs to the Mediator complex subunit 12 family.</text>
</comment>
<dbReference type="GeneTree" id="ENSGT00440000037505"/>
<organism evidence="10 11">
    <name type="scientific">Coturnix japonica</name>
    <name type="common">Japanese quail</name>
    <name type="synonym">Coturnix coturnix japonica</name>
    <dbReference type="NCBI Taxonomy" id="93934"/>
    <lineage>
        <taxon>Eukaryota</taxon>
        <taxon>Metazoa</taxon>
        <taxon>Chordata</taxon>
        <taxon>Craniata</taxon>
        <taxon>Vertebrata</taxon>
        <taxon>Euteleostomi</taxon>
        <taxon>Archelosauria</taxon>
        <taxon>Archosauria</taxon>
        <taxon>Dinosauria</taxon>
        <taxon>Saurischia</taxon>
        <taxon>Theropoda</taxon>
        <taxon>Coelurosauria</taxon>
        <taxon>Aves</taxon>
        <taxon>Neognathae</taxon>
        <taxon>Galloanserae</taxon>
        <taxon>Galliformes</taxon>
        <taxon>Phasianidae</taxon>
        <taxon>Perdicinae</taxon>
        <taxon>Coturnix</taxon>
    </lineage>
</organism>
<feature type="region of interest" description="Disordered" evidence="8">
    <location>
        <begin position="1400"/>
        <end position="1422"/>
    </location>
</feature>
<keyword evidence="7" id="KW-0539">Nucleus</keyword>
<evidence type="ECO:0000256" key="7">
    <source>
        <dbReference type="ARBA" id="ARBA00023242"/>
    </source>
</evidence>
<dbReference type="GO" id="GO:0016592">
    <property type="term" value="C:mediator complex"/>
    <property type="evidence" value="ECO:0007669"/>
    <property type="project" value="InterPro"/>
</dbReference>
<dbReference type="SMART" id="SM01281">
    <property type="entry name" value="Med12"/>
    <property type="match status" value="1"/>
</dbReference>
<feature type="compositionally biased region" description="Basic residues" evidence="8">
    <location>
        <begin position="1730"/>
        <end position="1739"/>
    </location>
</feature>
<evidence type="ECO:0000256" key="8">
    <source>
        <dbReference type="SAM" id="MobiDB-lite"/>
    </source>
</evidence>
<evidence type="ECO:0000256" key="4">
    <source>
        <dbReference type="ARBA" id="ARBA00023015"/>
    </source>
</evidence>
<evidence type="ECO:0000313" key="10">
    <source>
        <dbReference type="Ensembl" id="ENSCJPP00005023665.1"/>
    </source>
</evidence>
<evidence type="ECO:0000313" key="11">
    <source>
        <dbReference type="Proteomes" id="UP000694412"/>
    </source>
</evidence>
<sequence>MAAFGLLSYEQRPLKRPRLGPPDVYPQDPRQKEDELTAVNVKQGFSNQPAFSGDEHGTARNIVINASKIGAYFSSILAEKLKLNTFQDTGKKKPQVNAKDNYWLVTARSQSAIHNWFTDLAGSKPLTVLAKKVPILSKKEDVFAYLAKYSVPLLRAAWLIKMTCAYYAAISEAKIKKRQATDPNIEWTQIITRYLREQLAKVAEFYHVTSSQGSSSVGMPQEMEQALKQWEYNEKLSFYMFQEGMLERHEYLTWILDVLEKIRPTDDDILKLVLPLMLQYSEEFVQSAYLSRRLAYFCARRLSLLLSDGPSLAAAHSPHVIIAPSNPPLAAPSPTAPGPVLSPVQLSCSDFLSCPQHRPLVYGLSCMLQTITLCCPSALVWNYSTNENKNINPGSPLDLLQVAPSSLPMPGGNSTFNQQVRAKISEVEQQIKQRGRAVEVRWSFDKCQESTAGVTISRVLHTLEVLDRHCFDRSDSSNSMETLYHKIFWANQNRDNQEAAPSDEAVVMLLCEWAVSCKRSGKHRAMVVAKLLEKRQAEIEAERCGESEVLDEKESLSSASLTSSSLPVFQNVLLRFLDTQAPSLSDPSSDREKTEFVNLVLLFSEFTRHDVFSHDAYMCTLISRGDLSITATSRPRSPNGETVDEHYSKDHDVKMEVMLHVIFSPMPGESCENMNSSLDRRISVASEKSVKREGLREVIFPSNYDLLRHLQYATHFPIPLDESSSHECNQRMILLYGVGKERDEARHQLKKITKDILKILNKKSTTEMVQCSVGDEGQKARKNKQEAFPTLETVLTKLQQLSYFDQHQVTSQISTNVLEQITSFASGTSYHLPLAHHIQLIFDLMEPALNINGLIDFAIQLLNELSVVEAELLLKSSSLAGSYTTGLCVCIVAVLRRYHACLILNAEQTAQVFEGLCGVVKHVVNPSECSSPERCILAYLYDLYVSCSHLRSKFGDLFSSACSKVKQTIYSNVQPSNSNLLWDPEFMLDFIENPSAHSINYSMLGKILSDNAANRYSFVCNALMNVCMGHQDAGRINDIANLCAELTACCTVLSSEWLGVVKALCCSSNHVWGFNDLLCSVDVSDLSFHDSLATFIAILIARQCFSLEDVVQHVALPSLLAAACGDPDAEPGARMTCRLLLHLFRTPQVCLFPQGAGKLFPGIRSSCDRHLLAAAHNSIEVGAVFAVLKAILMLGKIELPVRGLLDEVPEDEMWASSHALKSRGKSVSIETASLSEYARYVLRTICQQEWVGEHCLKEPERLCTDKDLILDPVLSNKQAQKLLQLICYPHGVKECSEGDNPQRQHIKRILQNLDQWTLRQSWLELQLMIKQCMKDLLDNIAKATIEVFQQSFGIVAASTGSCSISSSSEWRGVWLVAPLIAKLPTSVQGRVLKAAGEELEKGQHLGSSSKKERDRQKQKSMSLLSQQPFLSLVLTCLKGQDEQREGLLTSLQNQVNQILSNWREERYQGDVKARQMMHEALQLRLNLVGGMFDTVQRSTQWTTDWALLLLQIITSGTVDMQTNNELFTTVLDMLGVLINGTLASDLSNASQGGPEENKRAYMNLVKKLKKELGDKRSDSIDKVRQLLPLPKQTCDIITCEPMGSLIDTKGNKIAGFDSIDKKQGLQVSTKQKVSPWDLFEGHKNPAPLSWAWFGTVRVDRKVIKYEEQQHLLLYHAHPKPKPRSYYLEPLPLPPEEEEEEPTTPVSQEPERKPGELSDQGKHTTDDEKKTKGRKRKSKSSSKADRSVLTAFAQNAAKCLCSGWLSGGSRLDPTSSFMPANTKQALSNMLQRRSGTVLQPPALHAVTPQQQLLQMKLLQQEQQQQQRLLRHQAQARSLQQCFYLLLGLTEQGAN</sequence>
<dbReference type="GO" id="GO:0008013">
    <property type="term" value="F:beta-catenin binding"/>
    <property type="evidence" value="ECO:0007669"/>
    <property type="project" value="InterPro"/>
</dbReference>
<proteinExistence type="inferred from homology"/>
<dbReference type="Pfam" id="PF12145">
    <property type="entry name" value="Med12-LCEWAV"/>
    <property type="match status" value="1"/>
</dbReference>
<dbReference type="PANTHER" id="PTHR46007">
    <property type="entry name" value="MEDIATOR OF RNA POLYMERASE II TRANSCRIPTION SUBUNIT 12"/>
    <property type="match status" value="1"/>
</dbReference>
<feature type="compositionally biased region" description="Basic and acidic residues" evidence="8">
    <location>
        <begin position="1708"/>
        <end position="1729"/>
    </location>
</feature>
<reference evidence="10" key="3">
    <citation type="submission" date="2025-09" db="UniProtKB">
        <authorList>
            <consortium name="Ensembl"/>
        </authorList>
    </citation>
    <scope>IDENTIFICATION</scope>
</reference>
<dbReference type="InterPro" id="IPR021989">
    <property type="entry name" value="Mediator_Med12_catenin-bd"/>
</dbReference>
<evidence type="ECO:0000256" key="3">
    <source>
        <dbReference type="ARBA" id="ARBA00022491"/>
    </source>
</evidence>
<evidence type="ECO:0000256" key="5">
    <source>
        <dbReference type="ARBA" id="ARBA00023159"/>
    </source>
</evidence>
<name>A0A8C2U7U6_COTJA</name>
<dbReference type="Pfam" id="PF09497">
    <property type="entry name" value="Med12"/>
    <property type="match status" value="1"/>
</dbReference>
<dbReference type="Proteomes" id="UP000694412">
    <property type="component" value="Chromosome 9"/>
</dbReference>
<protein>
    <submittedName>
        <fullName evidence="10">Mediator complex subunit 12L</fullName>
    </submittedName>
</protein>
<feature type="region of interest" description="Disordered" evidence="8">
    <location>
        <begin position="1683"/>
        <end position="1745"/>
    </location>
</feature>
<gene>
    <name evidence="10" type="primary">MED12L</name>
</gene>
<feature type="domain" description="Mediator complex subunit Med12" evidence="9">
    <location>
        <begin position="101"/>
        <end position="161"/>
    </location>
</feature>
<feature type="region of interest" description="Disordered" evidence="8">
    <location>
        <begin position="1"/>
        <end position="31"/>
    </location>
</feature>
<dbReference type="InterPro" id="IPR051647">
    <property type="entry name" value="Mediator_comp_sub12"/>
</dbReference>
<evidence type="ECO:0000256" key="6">
    <source>
        <dbReference type="ARBA" id="ARBA00023163"/>
    </source>
</evidence>
<dbReference type="GO" id="GO:0045944">
    <property type="term" value="P:positive regulation of transcription by RNA polymerase II"/>
    <property type="evidence" value="ECO:0007669"/>
    <property type="project" value="TreeGrafter"/>
</dbReference>
<reference evidence="10" key="2">
    <citation type="submission" date="2025-08" db="UniProtKB">
        <authorList>
            <consortium name="Ensembl"/>
        </authorList>
    </citation>
    <scope>IDENTIFICATION</scope>
</reference>
<dbReference type="Pfam" id="PF12144">
    <property type="entry name" value="Med12-PQL"/>
    <property type="match status" value="1"/>
</dbReference>